<comment type="caution">
    <text evidence="2">The sequence shown here is derived from an EMBL/GenBank/DDBJ whole genome shotgun (WGS) entry which is preliminary data.</text>
</comment>
<evidence type="ECO:0000313" key="2">
    <source>
        <dbReference type="EMBL" id="OAB45449.1"/>
    </source>
</evidence>
<feature type="transmembrane region" description="Helical" evidence="1">
    <location>
        <begin position="158"/>
        <end position="176"/>
    </location>
</feature>
<keyword evidence="1" id="KW-0472">Membrane</keyword>
<dbReference type="AlphaFoldDB" id="A0A168N6H9"/>
<evidence type="ECO:0000313" key="3">
    <source>
        <dbReference type="Proteomes" id="UP000076967"/>
    </source>
</evidence>
<gene>
    <name evidence="2" type="ORF">PGLA_04130</name>
</gene>
<dbReference type="STRING" id="494026.PGLA_04130"/>
<dbReference type="OrthoDB" id="2339365at2"/>
<keyword evidence="3" id="KW-1185">Reference proteome</keyword>
<feature type="transmembrane region" description="Helical" evidence="1">
    <location>
        <begin position="217"/>
        <end position="237"/>
    </location>
</feature>
<dbReference type="RefSeq" id="WP_068529118.1">
    <property type="nucleotide sequence ID" value="NZ_LVJH01000003.1"/>
</dbReference>
<evidence type="ECO:0000256" key="1">
    <source>
        <dbReference type="SAM" id="Phobius"/>
    </source>
</evidence>
<dbReference type="Proteomes" id="UP000076967">
    <property type="component" value="Unassembled WGS sequence"/>
</dbReference>
<dbReference type="Pfam" id="PF20128">
    <property type="entry name" value="DUF6518"/>
    <property type="match status" value="1"/>
</dbReference>
<dbReference type="InterPro" id="IPR045393">
    <property type="entry name" value="DUF6518"/>
</dbReference>
<sequence length="243" mass="27425">MGSIHVPAKLSLPANEFEKLEGIMGIYNKLIRIRVANKSTTKQKVFSIVIAIIIGVILGLLAKIMDNPSYFNPIFTEIGDRLGIWVFVATLLSVFSYSPKLAAVKIFAFFGSMLTVYYVYTTMVLHFFPEREIIFWSICAAVSPVCAYIMWYARGSGLFSNIVSALPITVLLSEGFELCNAYLPVHTHYYLIPWLMGIYLIMIVILLLIIPKNKIRFLIILPIAIILSLIVINFNIFGRIFGE</sequence>
<feature type="transmembrane region" description="Helical" evidence="1">
    <location>
        <begin position="106"/>
        <end position="127"/>
    </location>
</feature>
<feature type="transmembrane region" description="Helical" evidence="1">
    <location>
        <begin position="82"/>
        <end position="99"/>
    </location>
</feature>
<proteinExistence type="predicted"/>
<keyword evidence="1" id="KW-0812">Transmembrane</keyword>
<organism evidence="2 3">
    <name type="scientific">Paenibacillus glacialis</name>
    <dbReference type="NCBI Taxonomy" id="494026"/>
    <lineage>
        <taxon>Bacteria</taxon>
        <taxon>Bacillati</taxon>
        <taxon>Bacillota</taxon>
        <taxon>Bacilli</taxon>
        <taxon>Bacillales</taxon>
        <taxon>Paenibacillaceae</taxon>
        <taxon>Paenibacillus</taxon>
    </lineage>
</organism>
<reference evidence="2 3" key="1">
    <citation type="submission" date="2016-03" db="EMBL/GenBank/DDBJ databases">
        <title>Draft genome sequence of Paenibacillus glacialis DSM 22343.</title>
        <authorList>
            <person name="Shin S.-K."/>
            <person name="Yi H."/>
        </authorList>
    </citation>
    <scope>NUCLEOTIDE SEQUENCE [LARGE SCALE GENOMIC DNA]</scope>
    <source>
        <strain evidence="2 3">DSM 22343</strain>
    </source>
</reference>
<dbReference type="EMBL" id="LVJH01000003">
    <property type="protein sequence ID" value="OAB45449.1"/>
    <property type="molecule type" value="Genomic_DNA"/>
</dbReference>
<feature type="transmembrane region" description="Helical" evidence="1">
    <location>
        <begin position="188"/>
        <end position="210"/>
    </location>
</feature>
<feature type="transmembrane region" description="Helical" evidence="1">
    <location>
        <begin position="133"/>
        <end position="151"/>
    </location>
</feature>
<feature type="transmembrane region" description="Helical" evidence="1">
    <location>
        <begin position="45"/>
        <end position="62"/>
    </location>
</feature>
<accession>A0A168N6H9</accession>
<protein>
    <submittedName>
        <fullName evidence="2">Uncharacterized protein</fullName>
    </submittedName>
</protein>
<name>A0A168N6H9_9BACL</name>
<keyword evidence="1" id="KW-1133">Transmembrane helix</keyword>